<evidence type="ECO:0000256" key="4">
    <source>
        <dbReference type="ARBA" id="ARBA00022603"/>
    </source>
</evidence>
<evidence type="ECO:0000256" key="2">
    <source>
        <dbReference type="ARBA" id="ARBA00008711"/>
    </source>
</evidence>
<name>A0A7X2PC33_9SPIO</name>
<dbReference type="InterPro" id="IPR008332">
    <property type="entry name" value="MethylG_MeTrfase_N"/>
</dbReference>
<reference evidence="11 12" key="1">
    <citation type="submission" date="2019-08" db="EMBL/GenBank/DDBJ databases">
        <title>In-depth cultivation of the pig gut microbiome towards novel bacterial diversity and tailored functional studies.</title>
        <authorList>
            <person name="Wylensek D."/>
            <person name="Hitch T.C.A."/>
            <person name="Clavel T."/>
        </authorList>
    </citation>
    <scope>NUCLEOTIDE SEQUENCE [LARGE SCALE GENOMIC DNA]</scope>
    <source>
        <strain evidence="11 12">NM-380-WT-3C1</strain>
    </source>
</reference>
<feature type="domain" description="Methylated-DNA-[protein]-cysteine S-methyltransferase DNA binding" evidence="9">
    <location>
        <begin position="67"/>
        <end position="145"/>
    </location>
</feature>
<evidence type="ECO:0000313" key="12">
    <source>
        <dbReference type="Proteomes" id="UP000460549"/>
    </source>
</evidence>
<dbReference type="FunFam" id="1.10.10.10:FF:000214">
    <property type="entry name" value="Methylated-DNA--protein-cysteine methyltransferase"/>
    <property type="match status" value="1"/>
</dbReference>
<dbReference type="Proteomes" id="UP000460549">
    <property type="component" value="Unassembled WGS sequence"/>
</dbReference>
<dbReference type="SUPFAM" id="SSF53155">
    <property type="entry name" value="Methylated DNA-protein cysteine methyltransferase domain"/>
    <property type="match status" value="1"/>
</dbReference>
<evidence type="ECO:0000256" key="5">
    <source>
        <dbReference type="ARBA" id="ARBA00022679"/>
    </source>
</evidence>
<dbReference type="RefSeq" id="WP_154425082.1">
    <property type="nucleotide sequence ID" value="NZ_VUNN01000006.1"/>
</dbReference>
<evidence type="ECO:0000259" key="9">
    <source>
        <dbReference type="Pfam" id="PF01035"/>
    </source>
</evidence>
<dbReference type="NCBIfam" id="TIGR00589">
    <property type="entry name" value="ogt"/>
    <property type="match status" value="1"/>
</dbReference>
<dbReference type="EMBL" id="VUNN01000006">
    <property type="protein sequence ID" value="MSU06106.1"/>
    <property type="molecule type" value="Genomic_DNA"/>
</dbReference>
<dbReference type="AlphaFoldDB" id="A0A7X2PC33"/>
<keyword evidence="6" id="KW-0227">DNA damage</keyword>
<dbReference type="SUPFAM" id="SSF46767">
    <property type="entry name" value="Methylated DNA-protein cysteine methyltransferase, C-terminal domain"/>
    <property type="match status" value="1"/>
</dbReference>
<dbReference type="PANTHER" id="PTHR10815:SF13">
    <property type="entry name" value="METHYLATED-DNA--PROTEIN-CYSTEINE METHYLTRANSFERASE"/>
    <property type="match status" value="1"/>
</dbReference>
<keyword evidence="12" id="KW-1185">Reference proteome</keyword>
<dbReference type="InterPro" id="IPR036631">
    <property type="entry name" value="MGMT_N_sf"/>
</dbReference>
<comment type="catalytic activity">
    <reaction evidence="1">
        <text>a 4-O-methyl-thymidine in DNA + L-cysteinyl-[protein] = a thymidine in DNA + S-methyl-L-cysteinyl-[protein]</text>
        <dbReference type="Rhea" id="RHEA:53428"/>
        <dbReference type="Rhea" id="RHEA-COMP:10131"/>
        <dbReference type="Rhea" id="RHEA-COMP:10132"/>
        <dbReference type="Rhea" id="RHEA-COMP:13555"/>
        <dbReference type="Rhea" id="RHEA-COMP:13556"/>
        <dbReference type="ChEBI" id="CHEBI:29950"/>
        <dbReference type="ChEBI" id="CHEBI:82612"/>
        <dbReference type="ChEBI" id="CHEBI:137386"/>
        <dbReference type="ChEBI" id="CHEBI:137387"/>
        <dbReference type="EC" id="2.1.1.63"/>
    </reaction>
</comment>
<dbReference type="EC" id="2.1.1.63" evidence="3"/>
<comment type="caution">
    <text evidence="11">The sequence shown here is derived from an EMBL/GenBank/DDBJ whole genome shotgun (WGS) entry which is preliminary data.</text>
</comment>
<dbReference type="GO" id="GO:0006281">
    <property type="term" value="P:DNA repair"/>
    <property type="evidence" value="ECO:0007669"/>
    <property type="project" value="UniProtKB-KW"/>
</dbReference>
<evidence type="ECO:0000256" key="6">
    <source>
        <dbReference type="ARBA" id="ARBA00022763"/>
    </source>
</evidence>
<dbReference type="InterPro" id="IPR036217">
    <property type="entry name" value="MethylDNA_cys_MeTrfase_DNAb"/>
</dbReference>
<dbReference type="InterPro" id="IPR014048">
    <property type="entry name" value="MethylDNA_cys_MeTrfase_DNA-bd"/>
</dbReference>
<dbReference type="Gene3D" id="1.10.10.10">
    <property type="entry name" value="Winged helix-like DNA-binding domain superfamily/Winged helix DNA-binding domain"/>
    <property type="match status" value="1"/>
</dbReference>
<accession>A0A7X2PC33</accession>
<evidence type="ECO:0000256" key="8">
    <source>
        <dbReference type="ARBA" id="ARBA00049348"/>
    </source>
</evidence>
<gene>
    <name evidence="11" type="ORF">FYJ80_04865</name>
</gene>
<dbReference type="PROSITE" id="PS00374">
    <property type="entry name" value="MGMT"/>
    <property type="match status" value="1"/>
</dbReference>
<dbReference type="CDD" id="cd06445">
    <property type="entry name" value="ATase"/>
    <property type="match status" value="1"/>
</dbReference>
<feature type="domain" description="Methylguanine DNA methyltransferase ribonuclease-like" evidence="10">
    <location>
        <begin position="3"/>
        <end position="62"/>
    </location>
</feature>
<proteinExistence type="inferred from homology"/>
<comment type="catalytic activity">
    <reaction evidence="8">
        <text>a 6-O-methyl-2'-deoxyguanosine in DNA + L-cysteinyl-[protein] = S-methyl-L-cysteinyl-[protein] + a 2'-deoxyguanosine in DNA</text>
        <dbReference type="Rhea" id="RHEA:24000"/>
        <dbReference type="Rhea" id="RHEA-COMP:10131"/>
        <dbReference type="Rhea" id="RHEA-COMP:10132"/>
        <dbReference type="Rhea" id="RHEA-COMP:11367"/>
        <dbReference type="Rhea" id="RHEA-COMP:11368"/>
        <dbReference type="ChEBI" id="CHEBI:29950"/>
        <dbReference type="ChEBI" id="CHEBI:82612"/>
        <dbReference type="ChEBI" id="CHEBI:85445"/>
        <dbReference type="ChEBI" id="CHEBI:85448"/>
        <dbReference type="EC" id="2.1.1.63"/>
    </reaction>
</comment>
<evidence type="ECO:0000256" key="3">
    <source>
        <dbReference type="ARBA" id="ARBA00011918"/>
    </source>
</evidence>
<protein>
    <recommendedName>
        <fullName evidence="3">methylated-DNA--[protein]-cysteine S-methyltransferase</fullName>
        <ecNumber evidence="3">2.1.1.63</ecNumber>
    </recommendedName>
</protein>
<dbReference type="Gene3D" id="3.30.160.70">
    <property type="entry name" value="Methylated DNA-protein cysteine methyltransferase domain"/>
    <property type="match status" value="1"/>
</dbReference>
<sequence length="148" mass="16202">MTTSISTIVGELFISGDESFITEVTLEKKELTGSNPLLDSAKSQLSEYFDGTRKVFDLPLDLSKLTSFQKKVLQCCAKIPYGETLTYKDIALLIGNPRASRAVGNALHNNPIMIIIPCHRVLAKHSDGGFAFGLEVKSKLLKLESGQK</sequence>
<evidence type="ECO:0000256" key="1">
    <source>
        <dbReference type="ARBA" id="ARBA00001286"/>
    </source>
</evidence>
<dbReference type="Pfam" id="PF02870">
    <property type="entry name" value="Methyltransf_1N"/>
    <property type="match status" value="1"/>
</dbReference>
<dbReference type="GO" id="GO:0032259">
    <property type="term" value="P:methylation"/>
    <property type="evidence" value="ECO:0007669"/>
    <property type="project" value="UniProtKB-KW"/>
</dbReference>
<evidence type="ECO:0000259" key="10">
    <source>
        <dbReference type="Pfam" id="PF02870"/>
    </source>
</evidence>
<dbReference type="GO" id="GO:0003908">
    <property type="term" value="F:methylated-DNA-[protein]-cysteine S-methyltransferase activity"/>
    <property type="evidence" value="ECO:0007669"/>
    <property type="project" value="UniProtKB-EC"/>
</dbReference>
<keyword evidence="4 11" id="KW-0489">Methyltransferase</keyword>
<comment type="similarity">
    <text evidence="2">Belongs to the MGMT family.</text>
</comment>
<organism evidence="11 12">
    <name type="scientific">Bullifex porci</name>
    <dbReference type="NCBI Taxonomy" id="2606638"/>
    <lineage>
        <taxon>Bacteria</taxon>
        <taxon>Pseudomonadati</taxon>
        <taxon>Spirochaetota</taxon>
        <taxon>Spirochaetia</taxon>
        <taxon>Spirochaetales</taxon>
        <taxon>Spirochaetaceae</taxon>
        <taxon>Bullifex</taxon>
    </lineage>
</organism>
<keyword evidence="5 11" id="KW-0808">Transferase</keyword>
<dbReference type="InterPro" id="IPR036388">
    <property type="entry name" value="WH-like_DNA-bd_sf"/>
</dbReference>
<dbReference type="Pfam" id="PF01035">
    <property type="entry name" value="DNA_binding_1"/>
    <property type="match status" value="1"/>
</dbReference>
<evidence type="ECO:0000313" key="11">
    <source>
        <dbReference type="EMBL" id="MSU06106.1"/>
    </source>
</evidence>
<dbReference type="PANTHER" id="PTHR10815">
    <property type="entry name" value="METHYLATED-DNA--PROTEIN-CYSTEINE METHYLTRANSFERASE"/>
    <property type="match status" value="1"/>
</dbReference>
<evidence type="ECO:0000256" key="7">
    <source>
        <dbReference type="ARBA" id="ARBA00023204"/>
    </source>
</evidence>
<keyword evidence="7" id="KW-0234">DNA repair</keyword>
<dbReference type="InterPro" id="IPR001497">
    <property type="entry name" value="MethylDNA_cys_MeTrfase_AS"/>
</dbReference>